<gene>
    <name evidence="1" type="ORF">BDN72DRAFT_745795</name>
</gene>
<evidence type="ECO:0000313" key="1">
    <source>
        <dbReference type="EMBL" id="TFK65642.1"/>
    </source>
</evidence>
<feature type="non-terminal residue" evidence="1">
    <location>
        <position position="66"/>
    </location>
</feature>
<sequence length="66" mass="7709">MTVHRAQGMTMERVIVDLKNCTGSEAPYVMISRAKTLAGLKVLRLFEWRVITKRLSQDLREEFERV</sequence>
<name>A0ACD3AIP2_9AGAR</name>
<organism evidence="1 2">
    <name type="scientific">Pluteus cervinus</name>
    <dbReference type="NCBI Taxonomy" id="181527"/>
    <lineage>
        <taxon>Eukaryota</taxon>
        <taxon>Fungi</taxon>
        <taxon>Dikarya</taxon>
        <taxon>Basidiomycota</taxon>
        <taxon>Agaricomycotina</taxon>
        <taxon>Agaricomycetes</taxon>
        <taxon>Agaricomycetidae</taxon>
        <taxon>Agaricales</taxon>
        <taxon>Pluteineae</taxon>
        <taxon>Pluteaceae</taxon>
        <taxon>Pluteus</taxon>
    </lineage>
</organism>
<evidence type="ECO:0000313" key="2">
    <source>
        <dbReference type="Proteomes" id="UP000308600"/>
    </source>
</evidence>
<protein>
    <submittedName>
        <fullName evidence="1">Uncharacterized protein</fullName>
    </submittedName>
</protein>
<dbReference type="Proteomes" id="UP000308600">
    <property type="component" value="Unassembled WGS sequence"/>
</dbReference>
<proteinExistence type="predicted"/>
<accession>A0ACD3AIP2</accession>
<dbReference type="EMBL" id="ML208430">
    <property type="protein sequence ID" value="TFK65642.1"/>
    <property type="molecule type" value="Genomic_DNA"/>
</dbReference>
<keyword evidence="2" id="KW-1185">Reference proteome</keyword>
<reference evidence="1 2" key="1">
    <citation type="journal article" date="2019" name="Nat. Ecol. Evol.">
        <title>Megaphylogeny resolves global patterns of mushroom evolution.</title>
        <authorList>
            <person name="Varga T."/>
            <person name="Krizsan K."/>
            <person name="Foldi C."/>
            <person name="Dima B."/>
            <person name="Sanchez-Garcia M."/>
            <person name="Sanchez-Ramirez S."/>
            <person name="Szollosi G.J."/>
            <person name="Szarkandi J.G."/>
            <person name="Papp V."/>
            <person name="Albert L."/>
            <person name="Andreopoulos W."/>
            <person name="Angelini C."/>
            <person name="Antonin V."/>
            <person name="Barry K.W."/>
            <person name="Bougher N.L."/>
            <person name="Buchanan P."/>
            <person name="Buyck B."/>
            <person name="Bense V."/>
            <person name="Catcheside P."/>
            <person name="Chovatia M."/>
            <person name="Cooper J."/>
            <person name="Damon W."/>
            <person name="Desjardin D."/>
            <person name="Finy P."/>
            <person name="Geml J."/>
            <person name="Haridas S."/>
            <person name="Hughes K."/>
            <person name="Justo A."/>
            <person name="Karasinski D."/>
            <person name="Kautmanova I."/>
            <person name="Kiss B."/>
            <person name="Kocsube S."/>
            <person name="Kotiranta H."/>
            <person name="LaButti K.M."/>
            <person name="Lechner B.E."/>
            <person name="Liimatainen K."/>
            <person name="Lipzen A."/>
            <person name="Lukacs Z."/>
            <person name="Mihaltcheva S."/>
            <person name="Morgado L.N."/>
            <person name="Niskanen T."/>
            <person name="Noordeloos M.E."/>
            <person name="Ohm R.A."/>
            <person name="Ortiz-Santana B."/>
            <person name="Ovrebo C."/>
            <person name="Racz N."/>
            <person name="Riley R."/>
            <person name="Savchenko A."/>
            <person name="Shiryaev A."/>
            <person name="Soop K."/>
            <person name="Spirin V."/>
            <person name="Szebenyi C."/>
            <person name="Tomsovsky M."/>
            <person name="Tulloss R.E."/>
            <person name="Uehling J."/>
            <person name="Grigoriev I.V."/>
            <person name="Vagvolgyi C."/>
            <person name="Papp T."/>
            <person name="Martin F.M."/>
            <person name="Miettinen O."/>
            <person name="Hibbett D.S."/>
            <person name="Nagy L.G."/>
        </authorList>
    </citation>
    <scope>NUCLEOTIDE SEQUENCE [LARGE SCALE GENOMIC DNA]</scope>
    <source>
        <strain evidence="1 2">NL-1719</strain>
    </source>
</reference>